<dbReference type="PATRIC" id="fig|55758.3.peg.1922"/>
<proteinExistence type="predicted"/>
<dbReference type="RefSeq" id="WP_066973641.1">
    <property type="nucleotide sequence ID" value="NZ_LWMT01000270.1"/>
</dbReference>
<organism evidence="2 3">
    <name type="scientific">Methanobrevibacter filiformis</name>
    <dbReference type="NCBI Taxonomy" id="55758"/>
    <lineage>
        <taxon>Archaea</taxon>
        <taxon>Methanobacteriati</taxon>
        <taxon>Methanobacteriota</taxon>
        <taxon>Methanomada group</taxon>
        <taxon>Methanobacteria</taxon>
        <taxon>Methanobacteriales</taxon>
        <taxon>Methanobacteriaceae</taxon>
        <taxon>Methanobrevibacter</taxon>
    </lineage>
</organism>
<dbReference type="AlphaFoldDB" id="A0A162FIS2"/>
<dbReference type="InterPro" id="IPR035093">
    <property type="entry name" value="RelE/ParE_toxin_dom_sf"/>
</dbReference>
<sequence length="94" mass="11218">MSLKKNLTYKLTIKPSVKKYLLKLSKKNKKDVNIILKGIEDLINNPYNSDFLKDSQDKERKIRKGNYRILFLIFEDEKQVEILKIGKRSNIYKK</sequence>
<accession>A0A162FIS2</accession>
<dbReference type="OrthoDB" id="97626at2157"/>
<keyword evidence="3" id="KW-1185">Reference proteome</keyword>
<dbReference type="InterPro" id="IPR007712">
    <property type="entry name" value="RelE/ParE_toxin"/>
</dbReference>
<evidence type="ECO:0000256" key="1">
    <source>
        <dbReference type="ARBA" id="ARBA00022649"/>
    </source>
</evidence>
<dbReference type="SUPFAM" id="SSF143011">
    <property type="entry name" value="RelE-like"/>
    <property type="match status" value="1"/>
</dbReference>
<protein>
    <submittedName>
        <fullName evidence="2">Plasmid stabilization system protein</fullName>
    </submittedName>
</protein>
<evidence type="ECO:0000313" key="2">
    <source>
        <dbReference type="EMBL" id="KZX10610.1"/>
    </source>
</evidence>
<reference evidence="2 3" key="1">
    <citation type="submission" date="2016-04" db="EMBL/GenBank/DDBJ databases">
        <title>Genome sequence of Methanobrevibacter filiformis DSM 11501.</title>
        <authorList>
            <person name="Poehlein A."/>
            <person name="Seedorf H."/>
            <person name="Daniel R."/>
        </authorList>
    </citation>
    <scope>NUCLEOTIDE SEQUENCE [LARGE SCALE GENOMIC DNA]</scope>
    <source>
        <strain evidence="2 3">DSM 11501</strain>
    </source>
</reference>
<comment type="caution">
    <text evidence="2">The sequence shown here is derived from an EMBL/GenBank/DDBJ whole genome shotgun (WGS) entry which is preliminary data.</text>
</comment>
<dbReference type="PANTHER" id="PTHR35601:SF1">
    <property type="entry name" value="TOXIN RELE"/>
    <property type="match status" value="1"/>
</dbReference>
<evidence type="ECO:0000313" key="3">
    <source>
        <dbReference type="Proteomes" id="UP000077066"/>
    </source>
</evidence>
<dbReference type="PANTHER" id="PTHR35601">
    <property type="entry name" value="TOXIN RELE"/>
    <property type="match status" value="1"/>
</dbReference>
<dbReference type="Proteomes" id="UP000077066">
    <property type="component" value="Unassembled WGS sequence"/>
</dbReference>
<dbReference type="EMBL" id="LWMT01000270">
    <property type="protein sequence ID" value="KZX10610.1"/>
    <property type="molecule type" value="Genomic_DNA"/>
</dbReference>
<dbReference type="Pfam" id="PF05016">
    <property type="entry name" value="ParE_toxin"/>
    <property type="match status" value="1"/>
</dbReference>
<gene>
    <name evidence="2" type="ORF">MBFIL_17080</name>
</gene>
<dbReference type="Gene3D" id="3.30.2310.20">
    <property type="entry name" value="RelE-like"/>
    <property type="match status" value="1"/>
</dbReference>
<name>A0A162FIS2_9EURY</name>
<keyword evidence="1" id="KW-1277">Toxin-antitoxin system</keyword>